<feature type="domain" description="Alpha/beta hydrolase fold-3" evidence="2">
    <location>
        <begin position="147"/>
        <end position="382"/>
    </location>
</feature>
<dbReference type="SUPFAM" id="SSF53474">
    <property type="entry name" value="alpha/beta-Hydrolases"/>
    <property type="match status" value="1"/>
</dbReference>
<protein>
    <recommendedName>
        <fullName evidence="2">Alpha/beta hydrolase fold-3 domain-containing protein</fullName>
    </recommendedName>
</protein>
<dbReference type="Gene3D" id="3.40.50.1820">
    <property type="entry name" value="alpha/beta hydrolase"/>
    <property type="match status" value="1"/>
</dbReference>
<accession>A0AAD9SQG2</accession>
<dbReference type="AlphaFoldDB" id="A0AAD9SQG2"/>
<dbReference type="InterPro" id="IPR013094">
    <property type="entry name" value="AB_hydrolase_3"/>
</dbReference>
<evidence type="ECO:0000259" key="2">
    <source>
        <dbReference type="Pfam" id="PF07859"/>
    </source>
</evidence>
<gene>
    <name evidence="3" type="ORF">N8I77_000231</name>
</gene>
<dbReference type="PANTHER" id="PTHR48081">
    <property type="entry name" value="AB HYDROLASE SUPERFAMILY PROTEIN C4A8.06C"/>
    <property type="match status" value="1"/>
</dbReference>
<comment type="caution">
    <text evidence="3">The sequence shown here is derived from an EMBL/GenBank/DDBJ whole genome shotgun (WGS) entry which is preliminary data.</text>
</comment>
<sequence length="410" mass="45006">MPLISKSTKSYPTIMEPKELYQRARLPWLELLDLAFKLFIISPPTLIFNLLHAVPLCFLRGLPVLPYIYCNLIRTLMNTLTPSQLQFIMPPTGTVYLVWLAATLSNAILRENKPYLSFRLKRDIQPLSDGRSSILWLGDRTKATKFVLFLHGGGYVLPLDMGHLNWCRNIYLAAAEETGEEVAVAVLQYSLCPGAAYPVQLSQAAEALAVILDGGRVSPADVVFGGDSCGGHLTAGLLAHLVHPLPDARKIELKDGQRFAGAFLVSPWLSSVDDGPAFRENGYLDMVSSEVVKQATALTTAGLGGIQSSGAVKALVWAMPGDVEDNRWWDGLDEVVSDVLVTAGKNEVLREEVVSFAKIIRARNPGANVVLEVRPRDAHDFILLEGQLNRVGGATRTMKSWYKGVLQRKS</sequence>
<dbReference type="GO" id="GO:0016787">
    <property type="term" value="F:hydrolase activity"/>
    <property type="evidence" value="ECO:0007669"/>
    <property type="project" value="UniProtKB-KW"/>
</dbReference>
<evidence type="ECO:0000256" key="1">
    <source>
        <dbReference type="ARBA" id="ARBA00022801"/>
    </source>
</evidence>
<organism evidence="3 4">
    <name type="scientific">Phomopsis amygdali</name>
    <name type="common">Fusicoccum amygdali</name>
    <dbReference type="NCBI Taxonomy" id="1214568"/>
    <lineage>
        <taxon>Eukaryota</taxon>
        <taxon>Fungi</taxon>
        <taxon>Dikarya</taxon>
        <taxon>Ascomycota</taxon>
        <taxon>Pezizomycotina</taxon>
        <taxon>Sordariomycetes</taxon>
        <taxon>Sordariomycetidae</taxon>
        <taxon>Diaporthales</taxon>
        <taxon>Diaporthaceae</taxon>
        <taxon>Diaporthe</taxon>
    </lineage>
</organism>
<keyword evidence="1" id="KW-0378">Hydrolase</keyword>
<dbReference type="InterPro" id="IPR029058">
    <property type="entry name" value="AB_hydrolase_fold"/>
</dbReference>
<evidence type="ECO:0000313" key="3">
    <source>
        <dbReference type="EMBL" id="KAK2613310.1"/>
    </source>
</evidence>
<name>A0AAD9SQG2_PHOAM</name>
<proteinExistence type="predicted"/>
<dbReference type="Proteomes" id="UP001265746">
    <property type="component" value="Unassembled WGS sequence"/>
</dbReference>
<dbReference type="PANTHER" id="PTHR48081:SF31">
    <property type="entry name" value="STERYL ACETYL HYDROLASE MUG81-RELATED"/>
    <property type="match status" value="1"/>
</dbReference>
<dbReference type="InterPro" id="IPR050300">
    <property type="entry name" value="GDXG_lipolytic_enzyme"/>
</dbReference>
<dbReference type="EMBL" id="JAUJFL010000001">
    <property type="protein sequence ID" value="KAK2613310.1"/>
    <property type="molecule type" value="Genomic_DNA"/>
</dbReference>
<dbReference type="Pfam" id="PF07859">
    <property type="entry name" value="Abhydrolase_3"/>
    <property type="match status" value="1"/>
</dbReference>
<reference evidence="3" key="1">
    <citation type="submission" date="2023-06" db="EMBL/GenBank/DDBJ databases">
        <authorList>
            <person name="Noh H."/>
        </authorList>
    </citation>
    <scope>NUCLEOTIDE SEQUENCE</scope>
    <source>
        <strain evidence="3">DUCC20226</strain>
    </source>
</reference>
<keyword evidence="4" id="KW-1185">Reference proteome</keyword>
<evidence type="ECO:0000313" key="4">
    <source>
        <dbReference type="Proteomes" id="UP001265746"/>
    </source>
</evidence>